<gene>
    <name evidence="1" type="ORF">NAPIS_ORF00487</name>
</gene>
<name>T0LCA2_9MICR</name>
<dbReference type="VEuPathDB" id="MicrosporidiaDB:NAPIS_ORF00487"/>
<evidence type="ECO:0000313" key="1">
    <source>
        <dbReference type="EMBL" id="EQB61933.1"/>
    </source>
</evidence>
<evidence type="ECO:0000313" key="2">
    <source>
        <dbReference type="Proteomes" id="UP000053780"/>
    </source>
</evidence>
<dbReference type="Proteomes" id="UP000053780">
    <property type="component" value="Unassembled WGS sequence"/>
</dbReference>
<reference evidence="1 2" key="1">
    <citation type="journal article" date="2013" name="BMC Genomics">
        <title>Genome sequencing and comparative genomics of honey bee microsporidia, Nosema apis reveal novel insights into host-parasite interactions.</title>
        <authorList>
            <person name="Chen Yp."/>
            <person name="Pettis J.S."/>
            <person name="Zhao Y."/>
            <person name="Liu X."/>
            <person name="Tallon L.J."/>
            <person name="Sadzewicz L.D."/>
            <person name="Li R."/>
            <person name="Zheng H."/>
            <person name="Huang S."/>
            <person name="Zhang X."/>
            <person name="Hamilton M.C."/>
            <person name="Pernal S.F."/>
            <person name="Melathopoulos A.P."/>
            <person name="Yan X."/>
            <person name="Evans J.D."/>
        </authorList>
    </citation>
    <scope>NUCLEOTIDE SEQUENCE [LARGE SCALE GENOMIC DNA]</scope>
    <source>
        <strain evidence="1 2">BRL 01</strain>
    </source>
</reference>
<proteinExistence type="predicted"/>
<protein>
    <submittedName>
        <fullName evidence="1">Phage plasmid primase</fullName>
    </submittedName>
</protein>
<keyword evidence="2" id="KW-1185">Reference proteome</keyword>
<dbReference type="AlphaFoldDB" id="T0LCA2"/>
<dbReference type="HOGENOM" id="CLU_1635875_0_0_1"/>
<accession>T0LCA2</accession>
<organism evidence="1 2">
    <name type="scientific">Vairimorpha apis BRL 01</name>
    <dbReference type="NCBI Taxonomy" id="1037528"/>
    <lineage>
        <taxon>Eukaryota</taxon>
        <taxon>Fungi</taxon>
        <taxon>Fungi incertae sedis</taxon>
        <taxon>Microsporidia</taxon>
        <taxon>Nosematidae</taxon>
        <taxon>Vairimorpha</taxon>
    </lineage>
</organism>
<dbReference type="EMBL" id="KE647059">
    <property type="protein sequence ID" value="EQB61933.1"/>
    <property type="molecule type" value="Genomic_DNA"/>
</dbReference>
<dbReference type="OrthoDB" id="2375545at2759"/>
<sequence>MNNMPMFSNADEALWRRLIILNFSTKFVENPRKCNEKKINFNLYETIETSKEILNAFFNLLLTYMNKKVPVPRAFLDAKSAVIQAEDEFNRFLEDHLVYEEGSFVTVFDILNAYYDGAGIPEYRSVEYKEKLRTVHSYCYKLNLSKINCSSKSTMYGVFKGK</sequence>